<evidence type="ECO:0000313" key="16">
    <source>
        <dbReference type="Proteomes" id="UP000661012"/>
    </source>
</evidence>
<evidence type="ECO:0000256" key="2">
    <source>
        <dbReference type="ARBA" id="ARBA00022448"/>
    </source>
</evidence>
<dbReference type="GeneID" id="67476599"/>
<evidence type="ECO:0000313" key="13">
    <source>
        <dbReference type="EMBL" id="MBD8104937.1"/>
    </source>
</evidence>
<keyword evidence="8" id="KW-0406">Ion transport</keyword>
<dbReference type="InterPro" id="IPR005821">
    <property type="entry name" value="Ion_trans_dom"/>
</dbReference>
<keyword evidence="9 11" id="KW-0472">Membrane</keyword>
<name>A0A4U3F848_9GAMM</name>
<reference evidence="14 15" key="1">
    <citation type="journal article" date="2019" name="Sci. Rep.">
        <title>Differences in resource use lead to coexistence of seed-transmitted microbial populations.</title>
        <authorList>
            <person name="Torres-Cortes G."/>
            <person name="Garcia B.J."/>
            <person name="Compant S."/>
            <person name="Rezki S."/>
            <person name="Jones P."/>
            <person name="Preveaux A."/>
            <person name="Briand M."/>
            <person name="Roulet A."/>
            <person name="Bouchez O."/>
            <person name="Jacobson D."/>
            <person name="Barret M."/>
        </authorList>
    </citation>
    <scope>NUCLEOTIDE SEQUENCE [LARGE SCALE GENOMIC DNA]</scope>
    <source>
        <strain evidence="14 15">CFBP13511</strain>
    </source>
</reference>
<feature type="transmembrane region" description="Helical" evidence="11">
    <location>
        <begin position="59"/>
        <end position="79"/>
    </location>
</feature>
<dbReference type="GO" id="GO:0001508">
    <property type="term" value="P:action potential"/>
    <property type="evidence" value="ECO:0007669"/>
    <property type="project" value="TreeGrafter"/>
</dbReference>
<keyword evidence="7 11" id="KW-1133">Transmembrane helix</keyword>
<keyword evidence="2" id="KW-0813">Transport</keyword>
<feature type="transmembrane region" description="Helical" evidence="11">
    <location>
        <begin position="91"/>
        <end position="110"/>
    </location>
</feature>
<dbReference type="Proteomes" id="UP000661012">
    <property type="component" value="Unassembled WGS sequence"/>
</dbReference>
<dbReference type="PANTHER" id="PTHR11537:SF254">
    <property type="entry name" value="POTASSIUM VOLTAGE-GATED CHANNEL PROTEIN SHAB"/>
    <property type="match status" value="1"/>
</dbReference>
<dbReference type="RefSeq" id="WP_062743126.1">
    <property type="nucleotide sequence ID" value="NZ_CP082141.1"/>
</dbReference>
<dbReference type="GO" id="GO:0008076">
    <property type="term" value="C:voltage-gated potassium channel complex"/>
    <property type="evidence" value="ECO:0007669"/>
    <property type="project" value="InterPro"/>
</dbReference>
<keyword evidence="6" id="KW-0630">Potassium</keyword>
<sequence length="285" mass="32641">MTEHDRDWRHRLYVFLFDVGSPAGRRFELFWIVTTLVSVITLFIESSEPDNITLQFKEASVFLLMEYVFTLLFSLEYLLRVITTERPLQYMLSFFGIIDLITTLPLYIFWLWPDIALQYMMAIRLLRVLRLLRLMKLLRYMGSASVLWESLISARKKLSLFFGGVMILLCIFGGLMYVIEGPEHGFTSLPVSVYWAVVTMTTVGYGDITPHTPLGRMISSVLILLGYSLIAIPTGVMSSYMTEVMQRNRHRRQCSDCKQTGHDDDAHYCKSCGGALGDKNGKGPL</sequence>
<dbReference type="OrthoDB" id="9799090at2"/>
<protein>
    <submittedName>
        <fullName evidence="14">Ion transporter</fullName>
    </submittedName>
</protein>
<dbReference type="AlphaFoldDB" id="A0A4U3F848"/>
<dbReference type="PANTHER" id="PTHR11537">
    <property type="entry name" value="VOLTAGE-GATED POTASSIUM CHANNEL"/>
    <property type="match status" value="1"/>
</dbReference>
<organism evidence="14 15">
    <name type="scientific">Erwinia persicina</name>
    <dbReference type="NCBI Taxonomy" id="55211"/>
    <lineage>
        <taxon>Bacteria</taxon>
        <taxon>Pseudomonadati</taxon>
        <taxon>Pseudomonadota</taxon>
        <taxon>Gammaproteobacteria</taxon>
        <taxon>Enterobacterales</taxon>
        <taxon>Erwiniaceae</taxon>
        <taxon>Erwinia</taxon>
    </lineage>
</organism>
<comment type="subcellular location">
    <subcellularLocation>
        <location evidence="1">Membrane</location>
        <topology evidence="1">Multi-pass membrane protein</topology>
    </subcellularLocation>
</comment>
<comment type="caution">
    <text evidence="14">The sequence shown here is derived from an EMBL/GenBank/DDBJ whole genome shotgun (WGS) entry which is preliminary data.</text>
</comment>
<keyword evidence="3" id="KW-0633">Potassium transport</keyword>
<evidence type="ECO:0000313" key="14">
    <source>
        <dbReference type="EMBL" id="TKJ89718.1"/>
    </source>
</evidence>
<keyword evidence="4 11" id="KW-0812">Transmembrane</keyword>
<dbReference type="Gene3D" id="1.10.287.70">
    <property type="match status" value="1"/>
</dbReference>
<evidence type="ECO:0000256" key="3">
    <source>
        <dbReference type="ARBA" id="ARBA00022538"/>
    </source>
</evidence>
<evidence type="ECO:0000259" key="12">
    <source>
        <dbReference type="Pfam" id="PF00520"/>
    </source>
</evidence>
<dbReference type="PRINTS" id="PR00169">
    <property type="entry name" value="KCHANNEL"/>
</dbReference>
<keyword evidence="16" id="KW-1185">Reference proteome</keyword>
<gene>
    <name evidence="14" type="ORF">EpCFBP13511_13165</name>
    <name evidence="13" type="ORF">IFT93_00700</name>
</gene>
<proteinExistence type="predicted"/>
<feature type="domain" description="Ion transport" evidence="12">
    <location>
        <begin position="26"/>
        <end position="247"/>
    </location>
</feature>
<dbReference type="Proteomes" id="UP000306393">
    <property type="component" value="Unassembled WGS sequence"/>
</dbReference>
<evidence type="ECO:0000256" key="8">
    <source>
        <dbReference type="ARBA" id="ARBA00023065"/>
    </source>
</evidence>
<evidence type="ECO:0000256" key="5">
    <source>
        <dbReference type="ARBA" id="ARBA00022826"/>
    </source>
</evidence>
<feature type="transmembrane region" description="Helical" evidence="11">
    <location>
        <begin position="158"/>
        <end position="179"/>
    </location>
</feature>
<dbReference type="EMBL" id="QGAC01000011">
    <property type="protein sequence ID" value="TKJ89718.1"/>
    <property type="molecule type" value="Genomic_DNA"/>
</dbReference>
<dbReference type="STRING" id="1219360.GCA_001571305_00625"/>
<evidence type="ECO:0000256" key="4">
    <source>
        <dbReference type="ARBA" id="ARBA00022692"/>
    </source>
</evidence>
<evidence type="ECO:0000256" key="9">
    <source>
        <dbReference type="ARBA" id="ARBA00023136"/>
    </source>
</evidence>
<keyword evidence="10" id="KW-0407">Ion channel</keyword>
<evidence type="ECO:0000313" key="15">
    <source>
        <dbReference type="Proteomes" id="UP000306393"/>
    </source>
</evidence>
<dbReference type="EMBL" id="JACYNN010000001">
    <property type="protein sequence ID" value="MBD8104937.1"/>
    <property type="molecule type" value="Genomic_DNA"/>
</dbReference>
<keyword evidence="5" id="KW-0631">Potassium channel</keyword>
<feature type="transmembrane region" description="Helical" evidence="11">
    <location>
        <begin position="29"/>
        <end position="47"/>
    </location>
</feature>
<dbReference type="Pfam" id="PF00520">
    <property type="entry name" value="Ion_trans"/>
    <property type="match status" value="1"/>
</dbReference>
<dbReference type="InterPro" id="IPR028325">
    <property type="entry name" value="VG_K_chnl"/>
</dbReference>
<evidence type="ECO:0000256" key="11">
    <source>
        <dbReference type="SAM" id="Phobius"/>
    </source>
</evidence>
<evidence type="ECO:0000256" key="7">
    <source>
        <dbReference type="ARBA" id="ARBA00022989"/>
    </source>
</evidence>
<evidence type="ECO:0000256" key="1">
    <source>
        <dbReference type="ARBA" id="ARBA00004141"/>
    </source>
</evidence>
<evidence type="ECO:0000256" key="6">
    <source>
        <dbReference type="ARBA" id="ARBA00022958"/>
    </source>
</evidence>
<reference evidence="13 16" key="2">
    <citation type="journal article" date="2020" name="FEMS Microbiol. Ecol.">
        <title>Temporal dynamics of bacterial communities during seed development and maturation.</title>
        <authorList>
            <person name="Chesneau G."/>
            <person name="Torres-Cortes G."/>
            <person name="Briand M."/>
            <person name="Darrasse A."/>
            <person name="Preveaux A."/>
            <person name="Marais C."/>
            <person name="Jacques M.A."/>
            <person name="Shade A."/>
            <person name="Barret M."/>
        </authorList>
    </citation>
    <scope>NUCLEOTIDE SEQUENCE [LARGE SCALE GENOMIC DNA]</scope>
    <source>
        <strain evidence="13 16">CFBP13732</strain>
    </source>
</reference>
<feature type="transmembrane region" description="Helical" evidence="11">
    <location>
        <begin position="217"/>
        <end position="242"/>
    </location>
</feature>
<accession>A0A4U3F848</accession>
<evidence type="ECO:0000256" key="10">
    <source>
        <dbReference type="ARBA" id="ARBA00023303"/>
    </source>
</evidence>
<dbReference type="SUPFAM" id="SSF81324">
    <property type="entry name" value="Voltage-gated potassium channels"/>
    <property type="match status" value="1"/>
</dbReference>
<dbReference type="GO" id="GO:0005249">
    <property type="term" value="F:voltage-gated potassium channel activity"/>
    <property type="evidence" value="ECO:0007669"/>
    <property type="project" value="InterPro"/>
</dbReference>